<feature type="compositionally biased region" description="Basic and acidic residues" evidence="1">
    <location>
        <begin position="207"/>
        <end position="218"/>
    </location>
</feature>
<gene>
    <name evidence="3" type="ORF">CCAE0312_LOCUS9530</name>
</gene>
<dbReference type="AlphaFoldDB" id="A0A7S1XHE7"/>
<protein>
    <recommendedName>
        <fullName evidence="2">BSD2 cysteine rich domain-containing protein</fullName>
    </recommendedName>
</protein>
<feature type="region of interest" description="Disordered" evidence="1">
    <location>
        <begin position="185"/>
        <end position="224"/>
    </location>
</feature>
<organism evidence="3">
    <name type="scientific">Compsopogon caeruleus</name>
    <dbReference type="NCBI Taxonomy" id="31354"/>
    <lineage>
        <taxon>Eukaryota</taxon>
        <taxon>Rhodophyta</taxon>
        <taxon>Compsopogonophyceae</taxon>
        <taxon>Compsopogonales</taxon>
        <taxon>Compsopogonaceae</taxon>
        <taxon>Compsopogon</taxon>
    </lineage>
</organism>
<evidence type="ECO:0000259" key="2">
    <source>
        <dbReference type="Pfam" id="PF25436"/>
    </source>
</evidence>
<feature type="compositionally biased region" description="Basic and acidic residues" evidence="1">
    <location>
        <begin position="188"/>
        <end position="198"/>
    </location>
</feature>
<feature type="domain" description="BSD2 cysteine rich" evidence="2">
    <location>
        <begin position="101"/>
        <end position="156"/>
    </location>
</feature>
<sequence>MMEKEEMELAFIIAGGWEGIREERCGRCGSQGKGRWYGVVKVKRPKERTYFESSLLTKEERRWEARQGTEMAVLPFGGDSRVGRSVTQCVPPLRKVEDLRLCSLCQGRGSMLCFDCAGMGAHPVIRLEGHTAGGHMCRMCQGAQVIACPVCCAAEYKWARANSNERIKNGNRECEEAVQVARIVSESSDNRRSSHNERCSGLPDEFSVDHHSNDDPEFKFVSVP</sequence>
<proteinExistence type="predicted"/>
<reference evidence="3" key="1">
    <citation type="submission" date="2021-01" db="EMBL/GenBank/DDBJ databases">
        <authorList>
            <person name="Corre E."/>
            <person name="Pelletier E."/>
            <person name="Niang G."/>
            <person name="Scheremetjew M."/>
            <person name="Finn R."/>
            <person name="Kale V."/>
            <person name="Holt S."/>
            <person name="Cochrane G."/>
            <person name="Meng A."/>
            <person name="Brown T."/>
            <person name="Cohen L."/>
        </authorList>
    </citation>
    <scope>NUCLEOTIDE SEQUENCE</scope>
    <source>
        <strain evidence="3">SAG 36.94</strain>
    </source>
</reference>
<evidence type="ECO:0000256" key="1">
    <source>
        <dbReference type="SAM" id="MobiDB-lite"/>
    </source>
</evidence>
<dbReference type="InterPro" id="IPR057453">
    <property type="entry name" value="BSD2_CRD"/>
</dbReference>
<dbReference type="Pfam" id="PF25436">
    <property type="entry name" value="BSD2_CRD"/>
    <property type="match status" value="1"/>
</dbReference>
<dbReference type="EMBL" id="HBGH01017208">
    <property type="protein sequence ID" value="CAD9237431.1"/>
    <property type="molecule type" value="Transcribed_RNA"/>
</dbReference>
<evidence type="ECO:0000313" key="3">
    <source>
        <dbReference type="EMBL" id="CAD9237431.1"/>
    </source>
</evidence>
<accession>A0A7S1XHE7</accession>
<name>A0A7S1XHE7_9RHOD</name>